<dbReference type="OrthoDB" id="5511088at2"/>
<keyword evidence="1" id="KW-0732">Signal</keyword>
<dbReference type="AlphaFoldDB" id="A0A1T5LWQ6"/>
<keyword evidence="3" id="KW-1185">Reference proteome</keyword>
<sequence>MRSQVMAALLGATVVFGVGAARAVDAGKRDPLDQQVAFTRGAVDGVSLGHWTERWWRWAETQPIEPYRDPDGRFCDLGQDGPVWFLAGTDGSFTASRHCIVPENTHLLVPVINMIYLQGRNRTQPCGELQAYAALNNDQLASAVVVLDGQPLGDLRLHRVRSEGCFRMREGDEQSRLAAADGYWLMLKPLPRGRHTLVVGANYGEPHSPHGQMQQNFEYRLDVGGLQLISAR</sequence>
<evidence type="ECO:0000313" key="2">
    <source>
        <dbReference type="EMBL" id="SKC80401.1"/>
    </source>
</evidence>
<reference evidence="2 3" key="1">
    <citation type="submission" date="2017-02" db="EMBL/GenBank/DDBJ databases">
        <authorList>
            <person name="Peterson S.W."/>
        </authorList>
    </citation>
    <scope>NUCLEOTIDE SEQUENCE [LARGE SCALE GENOMIC DNA]</scope>
    <source>
        <strain evidence="2 3">P15</strain>
    </source>
</reference>
<feature type="signal peptide" evidence="1">
    <location>
        <begin position="1"/>
        <end position="23"/>
    </location>
</feature>
<feature type="chain" id="PRO_5012504729" evidence="1">
    <location>
        <begin position="24"/>
        <end position="232"/>
    </location>
</feature>
<evidence type="ECO:0000313" key="3">
    <source>
        <dbReference type="Proteomes" id="UP000190341"/>
    </source>
</evidence>
<dbReference type="STRING" id="428993.SAMN06296058_3292"/>
<protein>
    <submittedName>
        <fullName evidence="2">Uncharacterized protein</fullName>
    </submittedName>
</protein>
<accession>A0A1T5LWQ6</accession>
<gene>
    <name evidence="2" type="ORF">SAMN06296058_3292</name>
</gene>
<organism evidence="2 3">
    <name type="scientific">Pseudoxanthomonas indica</name>
    <dbReference type="NCBI Taxonomy" id="428993"/>
    <lineage>
        <taxon>Bacteria</taxon>
        <taxon>Pseudomonadati</taxon>
        <taxon>Pseudomonadota</taxon>
        <taxon>Gammaproteobacteria</taxon>
        <taxon>Lysobacterales</taxon>
        <taxon>Lysobacteraceae</taxon>
        <taxon>Pseudoxanthomonas</taxon>
    </lineage>
</organism>
<name>A0A1T5LWQ6_9GAMM</name>
<dbReference type="Proteomes" id="UP000190341">
    <property type="component" value="Unassembled WGS sequence"/>
</dbReference>
<dbReference type="EMBL" id="FUZV01000002">
    <property type="protein sequence ID" value="SKC80401.1"/>
    <property type="molecule type" value="Genomic_DNA"/>
</dbReference>
<evidence type="ECO:0000256" key="1">
    <source>
        <dbReference type="SAM" id="SignalP"/>
    </source>
</evidence>
<proteinExistence type="predicted"/>